<feature type="compositionally biased region" description="Acidic residues" evidence="7">
    <location>
        <begin position="42"/>
        <end position="57"/>
    </location>
</feature>
<dbReference type="Proteomes" id="UP000006038">
    <property type="component" value="Chromosome 7"/>
</dbReference>
<dbReference type="SMART" id="SM00575">
    <property type="entry name" value="ZnF_PMZ"/>
    <property type="match status" value="1"/>
</dbReference>
<organism evidence="9">
    <name type="scientific">Oryza brachyantha</name>
    <name type="common">malo sina</name>
    <dbReference type="NCBI Taxonomy" id="4533"/>
    <lineage>
        <taxon>Eukaryota</taxon>
        <taxon>Viridiplantae</taxon>
        <taxon>Streptophyta</taxon>
        <taxon>Embryophyta</taxon>
        <taxon>Tracheophyta</taxon>
        <taxon>Spermatophyta</taxon>
        <taxon>Magnoliopsida</taxon>
        <taxon>Liliopsida</taxon>
        <taxon>Poales</taxon>
        <taxon>Poaceae</taxon>
        <taxon>BOP clade</taxon>
        <taxon>Oryzoideae</taxon>
        <taxon>Oryzeae</taxon>
        <taxon>Oryzinae</taxon>
        <taxon>Oryza</taxon>
    </lineage>
</organism>
<dbReference type="PROSITE" id="PS50966">
    <property type="entry name" value="ZF_SWIM"/>
    <property type="match status" value="1"/>
</dbReference>
<proteinExistence type="inferred from homology"/>
<keyword evidence="3 5" id="KW-0863">Zinc-finger</keyword>
<accession>J3ML21</accession>
<evidence type="ECO:0000256" key="7">
    <source>
        <dbReference type="SAM" id="MobiDB-lite"/>
    </source>
</evidence>
<reference evidence="9" key="1">
    <citation type="journal article" date="2013" name="Nat. Commun.">
        <title>Whole-genome sequencing of Oryza brachyantha reveals mechanisms underlying Oryza genome evolution.</title>
        <authorList>
            <person name="Chen J."/>
            <person name="Huang Q."/>
            <person name="Gao D."/>
            <person name="Wang J."/>
            <person name="Lang Y."/>
            <person name="Liu T."/>
            <person name="Li B."/>
            <person name="Bai Z."/>
            <person name="Luis Goicoechea J."/>
            <person name="Liang C."/>
            <person name="Chen C."/>
            <person name="Zhang W."/>
            <person name="Sun S."/>
            <person name="Liao Y."/>
            <person name="Zhang X."/>
            <person name="Yang L."/>
            <person name="Song C."/>
            <person name="Wang M."/>
            <person name="Shi J."/>
            <person name="Liu G."/>
            <person name="Liu J."/>
            <person name="Zhou H."/>
            <person name="Zhou W."/>
            <person name="Yu Q."/>
            <person name="An N."/>
            <person name="Chen Y."/>
            <person name="Cai Q."/>
            <person name="Wang B."/>
            <person name="Liu B."/>
            <person name="Min J."/>
            <person name="Huang Y."/>
            <person name="Wu H."/>
            <person name="Li Z."/>
            <person name="Zhang Y."/>
            <person name="Yin Y."/>
            <person name="Song W."/>
            <person name="Jiang J."/>
            <person name="Jackson S.A."/>
            <person name="Wing R.A."/>
            <person name="Wang J."/>
            <person name="Chen M."/>
        </authorList>
    </citation>
    <scope>NUCLEOTIDE SEQUENCE [LARGE SCALE GENOMIC DNA]</scope>
    <source>
        <strain evidence="9">cv. IRGC 101232</strain>
    </source>
</reference>
<feature type="domain" description="SWIM-type" evidence="8">
    <location>
        <begin position="578"/>
        <end position="614"/>
    </location>
</feature>
<dbReference type="eggNOG" id="ENOG502QSZE">
    <property type="taxonomic scope" value="Eukaryota"/>
</dbReference>
<feature type="region of interest" description="Disordered" evidence="7">
    <location>
        <begin position="42"/>
        <end position="66"/>
    </location>
</feature>
<dbReference type="InterPro" id="IPR018289">
    <property type="entry name" value="MULE_transposase_dom"/>
</dbReference>
<protein>
    <recommendedName>
        <fullName evidence="6">Protein FAR1-RELATED SEQUENCE</fullName>
    </recommendedName>
</protein>
<dbReference type="STRING" id="4533.J3ML21"/>
<evidence type="ECO:0000256" key="1">
    <source>
        <dbReference type="ARBA" id="ARBA00005889"/>
    </source>
</evidence>
<dbReference type="EnsemblPlants" id="OB07G21030.1">
    <property type="protein sequence ID" value="OB07G21030.1"/>
    <property type="gene ID" value="OB07G21030"/>
</dbReference>
<reference evidence="9" key="2">
    <citation type="submission" date="2013-04" db="UniProtKB">
        <authorList>
            <consortium name="EnsemblPlants"/>
        </authorList>
    </citation>
    <scope>IDENTIFICATION</scope>
</reference>
<comment type="subcellular location">
    <subcellularLocation>
        <location evidence="6">Nucleus</location>
    </subcellularLocation>
</comment>
<evidence type="ECO:0000256" key="4">
    <source>
        <dbReference type="ARBA" id="ARBA00022833"/>
    </source>
</evidence>
<dbReference type="InterPro" id="IPR004330">
    <property type="entry name" value="FAR1_DNA_bnd_dom"/>
</dbReference>
<dbReference type="InterPro" id="IPR031052">
    <property type="entry name" value="FHY3/FAR1"/>
</dbReference>
<feature type="region of interest" description="Disordered" evidence="7">
    <location>
        <begin position="194"/>
        <end position="222"/>
    </location>
</feature>
<dbReference type="GO" id="GO:0005634">
    <property type="term" value="C:nucleus"/>
    <property type="evidence" value="ECO:0007669"/>
    <property type="project" value="UniProtKB-SubCell"/>
</dbReference>
<dbReference type="GO" id="GO:0008270">
    <property type="term" value="F:zinc ion binding"/>
    <property type="evidence" value="ECO:0007669"/>
    <property type="project" value="UniProtKB-UniRule"/>
</dbReference>
<sequence>MAVMRMDSEDVLANLAQGMMMYFLCFQADKIIIWGPMEEEYNTESSNEEDMQEDDGEKEGNVTEGDVFKPVDIDPALVPKVGMVFESEEDAFQFYVSYGCHSGFGITRRSNNTFDGFRYRSTFICSKGGQSRLRSGATKSTRKRGTKTGCKAKMIVKDAHFQNRWEVIVLELEHNHPLDPSLLKFKKQLKNSPFLQNPPRISEAPESRLAAAPSSRGGDSGIPLSTQIEFRTKIDRNRKLKLAEGDLDALLSFLNTMQDQNPYFFYSLDMNEQGQLRNVFWADAKSRSSYNYFGDVVAIDVRNFSDQYEIQFVSFVGTNHHSQQVLLGCGLLAGRSLGAYVWLFDTWLRCMNGTPPPSVITNYCHDVAIAVKKVFPNAHHRFCLLHILNELPEKLEGTEKKDELVSTFTSLAFDSITMPGFEKEWQEMIEQFHLEGNEWLSKLYEVRTQWAPVYIKDSFWAGMSITERSDSAADYFDGWLMPDTSVKMFVEQYESAVKVKLEKENYEDLRSSQMRPPVMTGLPAEEQAAKVYTIEIFEKFLDEIGHSFHCSYSIVNRNNSVVTYIVSDQIDQTKKVDYKVAYDNVEDDIWCLCRLFQFKGILCRHALTVLRQELVLMIPPKYIIHRWCKDCKQTCSSMSQPVSLSNQETGGYDDLYKLAHQYFAEVVEFGSVNLDSKNYALSIMREIRDKVISYEKSLRDQRVDSHVSTANFAYNPVNEDFNDDALPISLSTKGWDVMQGQSKRTRKKKLATPNVLDTLKKKTKRAYNKRRNATANTLNTAVTTTESIPDGTNMQHNQVNEGWPLTSTGAPEAFPYGVETISFDLSQYNNAPSFHWPESSSRSQLQNLPEAGQEKCLGKGTRGKRCHNSQPATSIMVLPFQGTAGAVAGKKLGAHLAHAPARAPLRGMHSISYRTVTAELSPRLIRAACEARRLVARSSRKETE</sequence>
<dbReference type="Gramene" id="OB07G21030.1">
    <property type="protein sequence ID" value="OB07G21030.1"/>
    <property type="gene ID" value="OB07G21030"/>
</dbReference>
<evidence type="ECO:0000256" key="3">
    <source>
        <dbReference type="ARBA" id="ARBA00022771"/>
    </source>
</evidence>
<dbReference type="Pfam" id="PF10551">
    <property type="entry name" value="MULE"/>
    <property type="match status" value="1"/>
</dbReference>
<keyword evidence="4 6" id="KW-0862">Zinc</keyword>
<dbReference type="Pfam" id="PF03101">
    <property type="entry name" value="FAR1"/>
    <property type="match status" value="1"/>
</dbReference>
<evidence type="ECO:0000256" key="2">
    <source>
        <dbReference type="ARBA" id="ARBA00022723"/>
    </source>
</evidence>
<keyword evidence="2 6" id="KW-0479">Metal-binding</keyword>
<dbReference type="AlphaFoldDB" id="J3ML21"/>
<dbReference type="PANTHER" id="PTHR31669">
    <property type="entry name" value="PROTEIN FAR1-RELATED SEQUENCE 10-RELATED"/>
    <property type="match status" value="1"/>
</dbReference>
<keyword evidence="6" id="KW-0539">Nucleus</keyword>
<dbReference type="HOGENOM" id="CLU_008459_6_0_1"/>
<evidence type="ECO:0000259" key="8">
    <source>
        <dbReference type="PROSITE" id="PS50966"/>
    </source>
</evidence>
<evidence type="ECO:0000313" key="10">
    <source>
        <dbReference type="Proteomes" id="UP000006038"/>
    </source>
</evidence>
<dbReference type="InterPro" id="IPR006564">
    <property type="entry name" value="Znf_PMZ"/>
</dbReference>
<dbReference type="Pfam" id="PF04434">
    <property type="entry name" value="SWIM"/>
    <property type="match status" value="1"/>
</dbReference>
<evidence type="ECO:0000256" key="5">
    <source>
        <dbReference type="PROSITE-ProRule" id="PRU00325"/>
    </source>
</evidence>
<keyword evidence="10" id="KW-1185">Reference proteome</keyword>
<name>J3ML21_ORYBR</name>
<dbReference type="InterPro" id="IPR007527">
    <property type="entry name" value="Znf_SWIM"/>
</dbReference>
<comment type="function">
    <text evidence="6">Putative transcription activator involved in regulating light control of development.</text>
</comment>
<comment type="similarity">
    <text evidence="1 6">Belongs to the FHY3/FAR1 family.</text>
</comment>
<dbReference type="GO" id="GO:0006355">
    <property type="term" value="P:regulation of DNA-templated transcription"/>
    <property type="evidence" value="ECO:0007669"/>
    <property type="project" value="UniProtKB-UniRule"/>
</dbReference>
<dbReference type="PANTHER" id="PTHR31669:SF167">
    <property type="entry name" value="PROTEIN FAR1-RELATED SEQUENCE"/>
    <property type="match status" value="1"/>
</dbReference>
<dbReference type="OMA" id="QFHLEGN"/>
<evidence type="ECO:0000256" key="6">
    <source>
        <dbReference type="RuleBase" id="RU367018"/>
    </source>
</evidence>
<evidence type="ECO:0000313" key="9">
    <source>
        <dbReference type="EnsemblPlants" id="OB07G21030.1"/>
    </source>
</evidence>